<evidence type="ECO:0000256" key="1">
    <source>
        <dbReference type="SAM" id="MobiDB-lite"/>
    </source>
</evidence>
<protein>
    <submittedName>
        <fullName evidence="4">Uncharacterized protein</fullName>
    </submittedName>
</protein>
<dbReference type="InterPro" id="IPR002525">
    <property type="entry name" value="Transp_IS110-like_N"/>
</dbReference>
<dbReference type="GO" id="GO:0003677">
    <property type="term" value="F:DNA binding"/>
    <property type="evidence" value="ECO:0007669"/>
    <property type="project" value="InterPro"/>
</dbReference>
<evidence type="ECO:0000313" key="5">
    <source>
        <dbReference type="Proteomes" id="UP000075502"/>
    </source>
</evidence>
<accession>A0A150TIM2</accession>
<dbReference type="GO" id="GO:0006313">
    <property type="term" value="P:DNA transposition"/>
    <property type="evidence" value="ECO:0007669"/>
    <property type="project" value="InterPro"/>
</dbReference>
<feature type="domain" description="Transposase IS110-like N-terminal" evidence="2">
    <location>
        <begin position="4"/>
        <end position="148"/>
    </location>
</feature>
<name>A0A150TIM2_SORCE</name>
<feature type="region of interest" description="Disordered" evidence="1">
    <location>
        <begin position="350"/>
        <end position="375"/>
    </location>
</feature>
<dbReference type="PANTHER" id="PTHR33055">
    <property type="entry name" value="TRANSPOSASE FOR INSERTION SEQUENCE ELEMENT IS1111A"/>
    <property type="match status" value="1"/>
</dbReference>
<dbReference type="Pfam" id="PF01548">
    <property type="entry name" value="DEDD_Tnp_IS110"/>
    <property type="match status" value="1"/>
</dbReference>
<dbReference type="EMBL" id="JEME01002352">
    <property type="protein sequence ID" value="KYG04544.1"/>
    <property type="molecule type" value="Genomic_DNA"/>
</dbReference>
<feature type="region of interest" description="Disordered" evidence="1">
    <location>
        <begin position="412"/>
        <end position="474"/>
    </location>
</feature>
<dbReference type="Pfam" id="PF02371">
    <property type="entry name" value="Transposase_20"/>
    <property type="match status" value="1"/>
</dbReference>
<comment type="caution">
    <text evidence="4">The sequence shown here is derived from an EMBL/GenBank/DDBJ whole genome shotgun (WGS) entry which is preliminary data.</text>
</comment>
<organism evidence="4 5">
    <name type="scientific">Sorangium cellulosum</name>
    <name type="common">Polyangium cellulosum</name>
    <dbReference type="NCBI Taxonomy" id="56"/>
    <lineage>
        <taxon>Bacteria</taxon>
        <taxon>Pseudomonadati</taxon>
        <taxon>Myxococcota</taxon>
        <taxon>Polyangia</taxon>
        <taxon>Polyangiales</taxon>
        <taxon>Polyangiaceae</taxon>
        <taxon>Sorangium</taxon>
    </lineage>
</organism>
<gene>
    <name evidence="4" type="ORF">BE21_46225</name>
</gene>
<evidence type="ECO:0000259" key="3">
    <source>
        <dbReference type="Pfam" id="PF02371"/>
    </source>
</evidence>
<dbReference type="GO" id="GO:0004803">
    <property type="term" value="F:transposase activity"/>
    <property type="evidence" value="ECO:0007669"/>
    <property type="project" value="InterPro"/>
</dbReference>
<evidence type="ECO:0000259" key="2">
    <source>
        <dbReference type="Pfam" id="PF01548"/>
    </source>
</evidence>
<dbReference type="InterPro" id="IPR003346">
    <property type="entry name" value="Transposase_20"/>
</dbReference>
<reference evidence="4 5" key="1">
    <citation type="submission" date="2014-02" db="EMBL/GenBank/DDBJ databases">
        <title>The small core and large imbalanced accessory genome model reveals a collaborative survival strategy of Sorangium cellulosum strains in nature.</title>
        <authorList>
            <person name="Han K."/>
            <person name="Peng R."/>
            <person name="Blom J."/>
            <person name="Li Y.-Z."/>
        </authorList>
    </citation>
    <scope>NUCLEOTIDE SEQUENCE [LARGE SCALE GENOMIC DNA]</scope>
    <source>
        <strain evidence="4 5">So0007-03</strain>
    </source>
</reference>
<evidence type="ECO:0000313" key="4">
    <source>
        <dbReference type="EMBL" id="KYG04544.1"/>
    </source>
</evidence>
<dbReference type="AlphaFoldDB" id="A0A150TIM2"/>
<sequence>MDYVGLDVHKDAVEAAVIDEAGKLRRRVRFPCTREELVRFAKRYLGPNARVALEATSHTWSIVEVLRPLAAEIVVSNPLRTRAIADAKVKTDKVDALVLAQLLRADYLPRVWQPDQATQGRRRLTNRRASLVADRTRVKNRIHAVLHQRLIHPMVNELFGTKGRAWLATLELDGAGRAALDSELRLLGQLESELSRLDEELAVDGYDEPRVRLLMTLPGVDVAVAQTLLAALGDIQRFRSPDHAASYLGLVPSTYQSGDPEHVYHGRITKQGKGQARWMLVQAAQHVGNHPGPLGNFFRRLAKRKNRNVAVVATARKLVTIAYHMLKNNEPYRYAVPRSTDTKLARMRVKATGERRRTGLPKGQPRPKAYGSGVRTRTVPALDTIYEREGLPPIAPLADGELRMLRQQKVLKHVAQTSRPQRLPRRAAAPARPEAAGAPASSLRSARPASARQAPATTRRAKSTQAPSPGRRST</sequence>
<dbReference type="Proteomes" id="UP000075502">
    <property type="component" value="Unassembled WGS sequence"/>
</dbReference>
<dbReference type="PANTHER" id="PTHR33055:SF13">
    <property type="entry name" value="TRANSPOSASE"/>
    <property type="match status" value="1"/>
</dbReference>
<dbReference type="InterPro" id="IPR047650">
    <property type="entry name" value="Transpos_IS110"/>
</dbReference>
<dbReference type="NCBIfam" id="NF033542">
    <property type="entry name" value="transpos_IS110"/>
    <property type="match status" value="1"/>
</dbReference>
<feature type="compositionally biased region" description="Polar residues" evidence="1">
    <location>
        <begin position="463"/>
        <end position="474"/>
    </location>
</feature>
<feature type="domain" description="Transposase IS116/IS110/IS902 C-terminal" evidence="3">
    <location>
        <begin position="212"/>
        <end position="290"/>
    </location>
</feature>
<feature type="compositionally biased region" description="Low complexity" evidence="1">
    <location>
        <begin position="426"/>
        <end position="458"/>
    </location>
</feature>
<proteinExistence type="predicted"/>